<feature type="region of interest" description="Disordered" evidence="1">
    <location>
        <begin position="12"/>
        <end position="37"/>
    </location>
</feature>
<dbReference type="AlphaFoldDB" id="S4XYV9"/>
<name>S4XYV9_SORCE</name>
<evidence type="ECO:0000256" key="1">
    <source>
        <dbReference type="SAM" id="MobiDB-lite"/>
    </source>
</evidence>
<evidence type="ECO:0000313" key="2">
    <source>
        <dbReference type="EMBL" id="AGP37501.1"/>
    </source>
</evidence>
<dbReference type="Proteomes" id="UP000014803">
    <property type="component" value="Chromosome"/>
</dbReference>
<organism evidence="2 3">
    <name type="scientific">Sorangium cellulosum So0157-2</name>
    <dbReference type="NCBI Taxonomy" id="1254432"/>
    <lineage>
        <taxon>Bacteria</taxon>
        <taxon>Pseudomonadati</taxon>
        <taxon>Myxococcota</taxon>
        <taxon>Polyangia</taxon>
        <taxon>Polyangiales</taxon>
        <taxon>Polyangiaceae</taxon>
        <taxon>Sorangium</taxon>
    </lineage>
</organism>
<evidence type="ECO:0000313" key="3">
    <source>
        <dbReference type="Proteomes" id="UP000014803"/>
    </source>
</evidence>
<feature type="region of interest" description="Disordered" evidence="1">
    <location>
        <begin position="56"/>
        <end position="77"/>
    </location>
</feature>
<sequence length="77" mass="7964">MAAIVAEAHCPGLREGTYPPPIQKSAGVISPSDESRRSIAAPSLGCVPWLQTVIDASRPPPTTRLGGPITAETTRSA</sequence>
<proteinExistence type="predicted"/>
<reference evidence="2 3" key="1">
    <citation type="journal article" date="2013" name="Sci. Rep.">
        <title>Extraordinary expansion of a Sorangium cellulosum genome from an alkaline milieu.</title>
        <authorList>
            <person name="Han K."/>
            <person name="Li Z.F."/>
            <person name="Peng R."/>
            <person name="Zhu L.P."/>
            <person name="Zhou T."/>
            <person name="Wang L.G."/>
            <person name="Li S.G."/>
            <person name="Zhang X.B."/>
            <person name="Hu W."/>
            <person name="Wu Z.H."/>
            <person name="Qin N."/>
            <person name="Li Y.Z."/>
        </authorList>
    </citation>
    <scope>NUCLEOTIDE SEQUENCE [LARGE SCALE GENOMIC DNA]</scope>
    <source>
        <strain evidence="2 3">So0157-2</strain>
    </source>
</reference>
<accession>S4XYV9</accession>
<gene>
    <name evidence="2" type="ORF">SCE1572_25225</name>
</gene>
<protein>
    <submittedName>
        <fullName evidence="2">Uncharacterized protein</fullName>
    </submittedName>
</protein>
<dbReference type="STRING" id="1254432.SCE1572_25225"/>
<dbReference type="HOGENOM" id="CLU_2636169_0_0_7"/>
<dbReference type="KEGG" id="scu:SCE1572_25225"/>
<dbReference type="EMBL" id="CP003969">
    <property type="protein sequence ID" value="AGP37501.1"/>
    <property type="molecule type" value="Genomic_DNA"/>
</dbReference>